<dbReference type="GO" id="GO:0016813">
    <property type="term" value="F:hydrolase activity, acting on carbon-nitrogen (but not peptide) bonds, in linear amidines"/>
    <property type="evidence" value="ECO:0007669"/>
    <property type="project" value="InterPro"/>
</dbReference>
<dbReference type="InterPro" id="IPR010158">
    <property type="entry name" value="Amidase_Cbmase"/>
</dbReference>
<evidence type="ECO:0008006" key="10">
    <source>
        <dbReference type="Google" id="ProtNLM"/>
    </source>
</evidence>
<organism evidence="8 9">
    <name type="scientific">Astrephomene gubernaculifera</name>
    <dbReference type="NCBI Taxonomy" id="47775"/>
    <lineage>
        <taxon>Eukaryota</taxon>
        <taxon>Viridiplantae</taxon>
        <taxon>Chlorophyta</taxon>
        <taxon>core chlorophytes</taxon>
        <taxon>Chlorophyceae</taxon>
        <taxon>CS clade</taxon>
        <taxon>Chlamydomonadales</taxon>
        <taxon>Astrephomenaceae</taxon>
        <taxon>Astrephomene</taxon>
    </lineage>
</organism>
<comment type="cofactor">
    <cofactor evidence="1">
        <name>Mn(2+)</name>
        <dbReference type="ChEBI" id="CHEBI:29035"/>
    </cofactor>
</comment>
<dbReference type="PANTHER" id="PTHR32494:SF19">
    <property type="entry name" value="ALLANTOATE DEIMINASE-RELATED"/>
    <property type="match status" value="1"/>
</dbReference>
<keyword evidence="5" id="KW-0378">Hydrolase</keyword>
<evidence type="ECO:0000256" key="2">
    <source>
        <dbReference type="ARBA" id="ARBA00011738"/>
    </source>
</evidence>
<dbReference type="NCBIfam" id="TIGR01879">
    <property type="entry name" value="hydantase"/>
    <property type="match status" value="1"/>
</dbReference>
<evidence type="ECO:0000313" key="9">
    <source>
        <dbReference type="Proteomes" id="UP001054857"/>
    </source>
</evidence>
<dbReference type="SUPFAM" id="SSF55031">
    <property type="entry name" value="Bacterial exopeptidase dimerisation domain"/>
    <property type="match status" value="1"/>
</dbReference>
<dbReference type="InterPro" id="IPR002933">
    <property type="entry name" value="Peptidase_M20"/>
</dbReference>
<evidence type="ECO:0000256" key="1">
    <source>
        <dbReference type="ARBA" id="ARBA00001936"/>
    </source>
</evidence>
<dbReference type="SUPFAM" id="SSF53187">
    <property type="entry name" value="Zn-dependent exopeptidases"/>
    <property type="match status" value="1"/>
</dbReference>
<dbReference type="Pfam" id="PF01546">
    <property type="entry name" value="Peptidase_M20"/>
    <property type="match status" value="1"/>
</dbReference>
<accession>A0AAD3DK98</accession>
<evidence type="ECO:0000256" key="3">
    <source>
        <dbReference type="ARBA" id="ARBA00022631"/>
    </source>
</evidence>
<dbReference type="GO" id="GO:0006144">
    <property type="term" value="P:purine nucleobase metabolic process"/>
    <property type="evidence" value="ECO:0007669"/>
    <property type="project" value="UniProtKB-KW"/>
</dbReference>
<keyword evidence="4" id="KW-0479">Metal-binding</keyword>
<keyword evidence="7" id="KW-0732">Signal</keyword>
<comment type="caution">
    <text evidence="8">The sequence shown here is derived from an EMBL/GenBank/DDBJ whole genome shotgun (WGS) entry which is preliminary data.</text>
</comment>
<proteinExistence type="predicted"/>
<keyword evidence="6" id="KW-0464">Manganese</keyword>
<evidence type="ECO:0000256" key="5">
    <source>
        <dbReference type="ARBA" id="ARBA00022801"/>
    </source>
</evidence>
<evidence type="ECO:0000313" key="8">
    <source>
        <dbReference type="EMBL" id="GFR43405.1"/>
    </source>
</evidence>
<dbReference type="AlphaFoldDB" id="A0AAD3DK98"/>
<name>A0AAD3DK98_9CHLO</name>
<dbReference type="Proteomes" id="UP001054857">
    <property type="component" value="Unassembled WGS sequence"/>
</dbReference>
<dbReference type="CDD" id="cd03884">
    <property type="entry name" value="M20_bAS"/>
    <property type="match status" value="1"/>
</dbReference>
<gene>
    <name evidence="8" type="ORF">Agub_g4485</name>
</gene>
<feature type="chain" id="PRO_5042034749" description="N-carbamyl-L-amino acid amidohydrolase" evidence="7">
    <location>
        <begin position="31"/>
        <end position="455"/>
    </location>
</feature>
<keyword evidence="9" id="KW-1185">Reference proteome</keyword>
<dbReference type="GO" id="GO:0046872">
    <property type="term" value="F:metal ion binding"/>
    <property type="evidence" value="ECO:0007669"/>
    <property type="project" value="UniProtKB-KW"/>
</dbReference>
<dbReference type="PANTHER" id="PTHR32494">
    <property type="entry name" value="ALLANTOATE DEIMINASE-RELATED"/>
    <property type="match status" value="1"/>
</dbReference>
<protein>
    <recommendedName>
        <fullName evidence="10">N-carbamyl-L-amino acid amidohydrolase</fullName>
    </recommendedName>
</protein>
<sequence length="455" mass="47976">MKTTKREALAWARMLSLAVALSVLLTCCAAQTLDVDGDKIVEVLTRLANFSDHENPAVTRILFTPNDMLARKFVKDLMREANLVIREDPMGNIFGRWEGSDPTAPVVLTGSHTDAIPQAGMYDGTVGVIGAIEAVAALQRAGFRPARPLEVLMFSSEEPTRFGLSCSGSRALAGALREEELEGRRDAEGRHYLQVANEVGYGAASTSQLLATSRLPPGAVAHFVELHIEQGPLLEREGVSIGVVTAIAAPSALEVVFAGEGGHAGGQLMPDRNDAGLAGAELALAVEAAVLATGAADTVGTTGTFEVAPGAVNSVPREARLGIDIRDIDGPRRDGVVAAVLAAAQEIAEKRKVRLSSRVLNQDPPATCHPDIVEAVAGAAQQLGLASRRLVSRAYHDALFMARVAPTGMIFIPCRNGWSHRPDEFASPADIANGVRVLALTLARLAGGEWAKSEL</sequence>
<dbReference type="Gene3D" id="3.30.70.360">
    <property type="match status" value="1"/>
</dbReference>
<reference evidence="8 9" key="1">
    <citation type="journal article" date="2021" name="Sci. Rep.">
        <title>Genome sequencing of the multicellular alga Astrephomene provides insights into convergent evolution of germ-soma differentiation.</title>
        <authorList>
            <person name="Yamashita S."/>
            <person name="Yamamoto K."/>
            <person name="Matsuzaki R."/>
            <person name="Suzuki S."/>
            <person name="Yamaguchi H."/>
            <person name="Hirooka S."/>
            <person name="Minakuchi Y."/>
            <person name="Miyagishima S."/>
            <person name="Kawachi M."/>
            <person name="Toyoda A."/>
            <person name="Nozaki H."/>
        </authorList>
    </citation>
    <scope>NUCLEOTIDE SEQUENCE [LARGE SCALE GENOMIC DNA]</scope>
    <source>
        <strain evidence="8 9">NIES-4017</strain>
    </source>
</reference>
<dbReference type="PIRSF" id="PIRSF001235">
    <property type="entry name" value="Amidase_carbamoylase"/>
    <property type="match status" value="1"/>
</dbReference>
<evidence type="ECO:0000256" key="6">
    <source>
        <dbReference type="ARBA" id="ARBA00023211"/>
    </source>
</evidence>
<comment type="subunit">
    <text evidence="2">Homodimer.</text>
</comment>
<evidence type="ECO:0000256" key="7">
    <source>
        <dbReference type="SAM" id="SignalP"/>
    </source>
</evidence>
<dbReference type="InterPro" id="IPR036264">
    <property type="entry name" value="Bact_exopeptidase_dim_dom"/>
</dbReference>
<feature type="signal peptide" evidence="7">
    <location>
        <begin position="1"/>
        <end position="30"/>
    </location>
</feature>
<dbReference type="Gene3D" id="3.40.630.10">
    <property type="entry name" value="Zn peptidases"/>
    <property type="match status" value="1"/>
</dbReference>
<dbReference type="EMBL" id="BMAR01000005">
    <property type="protein sequence ID" value="GFR43405.1"/>
    <property type="molecule type" value="Genomic_DNA"/>
</dbReference>
<evidence type="ECO:0000256" key="4">
    <source>
        <dbReference type="ARBA" id="ARBA00022723"/>
    </source>
</evidence>
<keyword evidence="3" id="KW-0659">Purine metabolism</keyword>